<sequence>MESGALLGKGATGAGPGPWAADQTRAMAMAQASTWDGCCDLLMWAHVGRPGRGGVRGGQALGVRGVRRWVG</sequence>
<dbReference type="EMBL" id="BLLF01003226">
    <property type="protein sequence ID" value="GFH26746.1"/>
    <property type="molecule type" value="Genomic_DNA"/>
</dbReference>
<name>A0A6A0A320_HAELA</name>
<comment type="caution">
    <text evidence="1">The sequence shown here is derived from an EMBL/GenBank/DDBJ whole genome shotgun (WGS) entry which is preliminary data.</text>
</comment>
<dbReference type="Proteomes" id="UP000485058">
    <property type="component" value="Unassembled WGS sequence"/>
</dbReference>
<organism evidence="1 2">
    <name type="scientific">Haematococcus lacustris</name>
    <name type="common">Green alga</name>
    <name type="synonym">Haematococcus pluvialis</name>
    <dbReference type="NCBI Taxonomy" id="44745"/>
    <lineage>
        <taxon>Eukaryota</taxon>
        <taxon>Viridiplantae</taxon>
        <taxon>Chlorophyta</taxon>
        <taxon>core chlorophytes</taxon>
        <taxon>Chlorophyceae</taxon>
        <taxon>CS clade</taxon>
        <taxon>Chlamydomonadales</taxon>
        <taxon>Haematococcaceae</taxon>
        <taxon>Haematococcus</taxon>
    </lineage>
</organism>
<accession>A0A6A0A320</accession>
<gene>
    <name evidence="1" type="ORF">HaLaN_24942</name>
</gene>
<proteinExistence type="predicted"/>
<reference evidence="1 2" key="1">
    <citation type="submission" date="2020-02" db="EMBL/GenBank/DDBJ databases">
        <title>Draft genome sequence of Haematococcus lacustris strain NIES-144.</title>
        <authorList>
            <person name="Morimoto D."/>
            <person name="Nakagawa S."/>
            <person name="Yoshida T."/>
            <person name="Sawayama S."/>
        </authorList>
    </citation>
    <scope>NUCLEOTIDE SEQUENCE [LARGE SCALE GENOMIC DNA]</scope>
    <source>
        <strain evidence="1 2">NIES-144</strain>
    </source>
</reference>
<keyword evidence="2" id="KW-1185">Reference proteome</keyword>
<dbReference type="AlphaFoldDB" id="A0A6A0A320"/>
<evidence type="ECO:0000313" key="2">
    <source>
        <dbReference type="Proteomes" id="UP000485058"/>
    </source>
</evidence>
<evidence type="ECO:0000313" key="1">
    <source>
        <dbReference type="EMBL" id="GFH26746.1"/>
    </source>
</evidence>
<protein>
    <submittedName>
        <fullName evidence="1">Uncharacterized protein</fullName>
    </submittedName>
</protein>